<gene>
    <name evidence="1" type="ORF">VNO78_33305</name>
</gene>
<organism evidence="1 2">
    <name type="scientific">Psophocarpus tetragonolobus</name>
    <name type="common">Winged bean</name>
    <name type="synonym">Dolichos tetragonolobus</name>
    <dbReference type="NCBI Taxonomy" id="3891"/>
    <lineage>
        <taxon>Eukaryota</taxon>
        <taxon>Viridiplantae</taxon>
        <taxon>Streptophyta</taxon>
        <taxon>Embryophyta</taxon>
        <taxon>Tracheophyta</taxon>
        <taxon>Spermatophyta</taxon>
        <taxon>Magnoliopsida</taxon>
        <taxon>eudicotyledons</taxon>
        <taxon>Gunneridae</taxon>
        <taxon>Pentapetalae</taxon>
        <taxon>rosids</taxon>
        <taxon>fabids</taxon>
        <taxon>Fabales</taxon>
        <taxon>Fabaceae</taxon>
        <taxon>Papilionoideae</taxon>
        <taxon>50 kb inversion clade</taxon>
        <taxon>NPAAA clade</taxon>
        <taxon>indigoferoid/millettioid clade</taxon>
        <taxon>Phaseoleae</taxon>
        <taxon>Psophocarpus</taxon>
    </lineage>
</organism>
<name>A0AAN9NX19_PSOTE</name>
<reference evidence="1 2" key="1">
    <citation type="submission" date="2024-01" db="EMBL/GenBank/DDBJ databases">
        <title>The genomes of 5 underutilized Papilionoideae crops provide insights into root nodulation and disease resistanc.</title>
        <authorList>
            <person name="Jiang F."/>
        </authorList>
    </citation>
    <scope>NUCLEOTIDE SEQUENCE [LARGE SCALE GENOMIC DNA]</scope>
    <source>
        <strain evidence="1">DUOXIRENSHENG_FW03</strain>
        <tissue evidence="1">Leaves</tissue>
    </source>
</reference>
<proteinExistence type="predicted"/>
<accession>A0AAN9NX19</accession>
<comment type="caution">
    <text evidence="1">The sequence shown here is derived from an EMBL/GenBank/DDBJ whole genome shotgun (WGS) entry which is preliminary data.</text>
</comment>
<dbReference type="AlphaFoldDB" id="A0AAN9NX19"/>
<evidence type="ECO:0000313" key="2">
    <source>
        <dbReference type="Proteomes" id="UP001386955"/>
    </source>
</evidence>
<evidence type="ECO:0000313" key="1">
    <source>
        <dbReference type="EMBL" id="KAK7380786.1"/>
    </source>
</evidence>
<keyword evidence="2" id="KW-1185">Reference proteome</keyword>
<sequence>MGSSTPSSPGVKSQIYQGTSKVKATLWVLTNAGVQKHRERMGLDTLVVYAVNDECTAWLSSARVMRCLVKSYNERNPHFVLLRHAPKEKVFAATDVSRGARIMRQHY</sequence>
<dbReference type="Proteomes" id="UP001386955">
    <property type="component" value="Unassembled WGS sequence"/>
</dbReference>
<protein>
    <submittedName>
        <fullName evidence="1">Uncharacterized protein</fullName>
    </submittedName>
</protein>
<dbReference type="EMBL" id="JAYMYS010000009">
    <property type="protein sequence ID" value="KAK7380786.1"/>
    <property type="molecule type" value="Genomic_DNA"/>
</dbReference>